<proteinExistence type="predicted"/>
<dbReference type="Proteomes" id="UP000002499">
    <property type="component" value="Unassembled WGS sequence"/>
</dbReference>
<evidence type="ECO:0008006" key="5">
    <source>
        <dbReference type="Google" id="ProtNLM"/>
    </source>
</evidence>
<gene>
    <name evidence="3" type="ORF">MAC_00906</name>
</gene>
<protein>
    <recommendedName>
        <fullName evidence="5">Secreted protein</fullName>
    </recommendedName>
</protein>
<feature type="region of interest" description="Disordered" evidence="1">
    <location>
        <begin position="100"/>
        <end position="119"/>
    </location>
</feature>
<organism evidence="4">
    <name type="scientific">Metarhizium acridum (strain CQMa 102)</name>
    <dbReference type="NCBI Taxonomy" id="655827"/>
    <lineage>
        <taxon>Eukaryota</taxon>
        <taxon>Fungi</taxon>
        <taxon>Dikarya</taxon>
        <taxon>Ascomycota</taxon>
        <taxon>Pezizomycotina</taxon>
        <taxon>Sordariomycetes</taxon>
        <taxon>Hypocreomycetidae</taxon>
        <taxon>Hypocreales</taxon>
        <taxon>Clavicipitaceae</taxon>
        <taxon>Metarhizium</taxon>
    </lineage>
</organism>
<feature type="region of interest" description="Disordered" evidence="1">
    <location>
        <begin position="179"/>
        <end position="218"/>
    </location>
</feature>
<evidence type="ECO:0000313" key="3">
    <source>
        <dbReference type="EMBL" id="EFY93123.1"/>
    </source>
</evidence>
<evidence type="ECO:0000256" key="2">
    <source>
        <dbReference type="SAM" id="SignalP"/>
    </source>
</evidence>
<dbReference type="AlphaFoldDB" id="E9DT24"/>
<dbReference type="HOGENOM" id="CLU_1098708_0_0_1"/>
<name>E9DT24_METAQ</name>
<keyword evidence="4" id="KW-1185">Reference proteome</keyword>
<dbReference type="InParanoid" id="E9DT24"/>
<keyword evidence="2" id="KW-0732">Signal</keyword>
<evidence type="ECO:0000256" key="1">
    <source>
        <dbReference type="SAM" id="MobiDB-lite"/>
    </source>
</evidence>
<accession>E9DT24</accession>
<dbReference type="EMBL" id="GL698472">
    <property type="protein sequence ID" value="EFY93123.1"/>
    <property type="molecule type" value="Genomic_DNA"/>
</dbReference>
<evidence type="ECO:0000313" key="4">
    <source>
        <dbReference type="Proteomes" id="UP000002499"/>
    </source>
</evidence>
<feature type="chain" id="PRO_5003238547" description="Secreted protein" evidence="2">
    <location>
        <begin position="24"/>
        <end position="253"/>
    </location>
</feature>
<sequence>MASLWPLAAGLFWFGLWTPDSSAAAQQQREAATAGWTASTKGGALRRRRTRVCLVLLAVQKCVALLRVTCWLSIQKGSGSAQRAARSTAAKGSVAACNAATPQSSHVPGTNPSATTQVHHASRHLPLGAHVPRARVNHDEVQPAVTPLGLHCLVVTGHGWPICISAIIDWPWRSHNAGPRPPFEGAPGHGRLASPSSTARALPSRPAGALSQRNARPLRARRAVRPPYSNPCYFRMLLLDWRRSIFALTRPHS</sequence>
<feature type="signal peptide" evidence="2">
    <location>
        <begin position="1"/>
        <end position="23"/>
    </location>
</feature>
<reference evidence="3 4" key="1">
    <citation type="journal article" date="2011" name="PLoS Genet.">
        <title>Genome sequencing and comparative transcriptomics of the model entomopathogenic fungi Metarhizium anisopliae and M. acridum.</title>
        <authorList>
            <person name="Gao Q."/>
            <person name="Jin K."/>
            <person name="Ying S.H."/>
            <person name="Zhang Y."/>
            <person name="Xiao G."/>
            <person name="Shang Y."/>
            <person name="Duan Z."/>
            <person name="Hu X."/>
            <person name="Xie X.Q."/>
            <person name="Zhou G."/>
            <person name="Peng G."/>
            <person name="Luo Z."/>
            <person name="Huang W."/>
            <person name="Wang B."/>
            <person name="Fang W."/>
            <person name="Wang S."/>
            <person name="Zhong Y."/>
            <person name="Ma L.J."/>
            <person name="St Leger R.J."/>
            <person name="Zhao G.P."/>
            <person name="Pei Y."/>
            <person name="Feng M.G."/>
            <person name="Xia Y."/>
            <person name="Wang C."/>
        </authorList>
    </citation>
    <scope>NUCLEOTIDE SEQUENCE [LARGE SCALE GENOMIC DNA]</scope>
    <source>
        <strain evidence="3 4">CQMa 102</strain>
    </source>
</reference>